<dbReference type="EMBL" id="JAUTAL010000001">
    <property type="protein sequence ID" value="MDQ1096905.1"/>
    <property type="molecule type" value="Genomic_DNA"/>
</dbReference>
<dbReference type="Pfam" id="PF18962">
    <property type="entry name" value="Por_Secre_tail"/>
    <property type="match status" value="1"/>
</dbReference>
<dbReference type="Gene3D" id="2.20.25.650">
    <property type="entry name" value="Tachylectin-2-like"/>
    <property type="match status" value="1"/>
</dbReference>
<gene>
    <name evidence="3" type="ORF">QE404_002052</name>
</gene>
<organism evidence="3 4">
    <name type="scientific">Chryseobacterium camelliae</name>
    <dbReference type="NCBI Taxonomy" id="1265445"/>
    <lineage>
        <taxon>Bacteria</taxon>
        <taxon>Pseudomonadati</taxon>
        <taxon>Bacteroidota</taxon>
        <taxon>Flavobacteriia</taxon>
        <taxon>Flavobacteriales</taxon>
        <taxon>Weeksellaceae</taxon>
        <taxon>Chryseobacterium group</taxon>
        <taxon>Chryseobacterium</taxon>
    </lineage>
</organism>
<comment type="caution">
    <text evidence="3">The sequence shown here is derived from an EMBL/GenBank/DDBJ whole genome shotgun (WGS) entry which is preliminary data.</text>
</comment>
<proteinExistence type="predicted"/>
<dbReference type="NCBIfam" id="TIGR04183">
    <property type="entry name" value="Por_Secre_tail"/>
    <property type="match status" value="1"/>
</dbReference>
<evidence type="ECO:0000259" key="2">
    <source>
        <dbReference type="Pfam" id="PF18962"/>
    </source>
</evidence>
<keyword evidence="4" id="KW-1185">Reference proteome</keyword>
<keyword evidence="1" id="KW-0732">Signal</keyword>
<dbReference type="SUPFAM" id="SSF101898">
    <property type="entry name" value="NHL repeat"/>
    <property type="match status" value="1"/>
</dbReference>
<dbReference type="Proteomes" id="UP001225072">
    <property type="component" value="Unassembled WGS sequence"/>
</dbReference>
<feature type="domain" description="Secretion system C-terminal sorting" evidence="2">
    <location>
        <begin position="390"/>
        <end position="456"/>
    </location>
</feature>
<dbReference type="RefSeq" id="WP_307450063.1">
    <property type="nucleotide sequence ID" value="NZ_JAUTAL010000001.1"/>
</dbReference>
<accession>A0ABU0TKS6</accession>
<dbReference type="InterPro" id="IPR026444">
    <property type="entry name" value="Secre_tail"/>
</dbReference>
<reference evidence="3 4" key="1">
    <citation type="submission" date="2023-07" db="EMBL/GenBank/DDBJ databases">
        <title>Functional and genomic diversity of the sorghum phyllosphere microbiome.</title>
        <authorList>
            <person name="Shade A."/>
        </authorList>
    </citation>
    <scope>NUCLEOTIDE SEQUENCE [LARGE SCALE GENOMIC DNA]</scope>
    <source>
        <strain evidence="3 4">SORGH_AS_1064</strain>
    </source>
</reference>
<sequence length="458" mass="48529">MENITFFNFKKALTVCGVGLTVLTSAQQWSNAGSSALVSAGNSSYNNLVVDASGNYYISYYDTTVTKGSVQKFNGTSWSYVGGSAGITTGIATYNSLTTDLQGNIYYSNQASYPSTGMEIRKFSGGSWGMLPMATTSSINFHSITTSPSNVLFAYSSDGSGTVRRYSSSSGAWEQVGNSGFPGGATFPKIAVGSDNTLYASQITSGVFNVYKINANATSSDTWTLVGGGPVGNAYSSDSSFSDIALDGNNIPYVVYVSNTAGGRKLNVKKLSGNVWVQIGAANFSDSIVNNTAIAVTPAGAPYVVASIWDSSNSNNGRNSVYRFNTSSGNWERFGDPFISTAASNYNDIAIDPVNNYVVVAYSESGTMVKRMSMNVLAVHDVKTSDTFGIYPNPTEGIAYIKDAKKIKSVEVSNMAGQMTAAKISGQQIDISDSPKGVYFVKATYEDGKISVQKLIKK</sequence>
<evidence type="ECO:0000313" key="4">
    <source>
        <dbReference type="Proteomes" id="UP001225072"/>
    </source>
</evidence>
<protein>
    <recommendedName>
        <fullName evidence="2">Secretion system C-terminal sorting domain-containing protein</fullName>
    </recommendedName>
</protein>
<name>A0ABU0TKS6_9FLAO</name>
<evidence type="ECO:0000256" key="1">
    <source>
        <dbReference type="ARBA" id="ARBA00022729"/>
    </source>
</evidence>
<evidence type="ECO:0000313" key="3">
    <source>
        <dbReference type="EMBL" id="MDQ1096905.1"/>
    </source>
</evidence>